<organism evidence="1 2">
    <name type="scientific">Tubulinosema ratisbonensis</name>
    <dbReference type="NCBI Taxonomy" id="291195"/>
    <lineage>
        <taxon>Eukaryota</taxon>
        <taxon>Fungi</taxon>
        <taxon>Fungi incertae sedis</taxon>
        <taxon>Microsporidia</taxon>
        <taxon>Tubulinosematoidea</taxon>
        <taxon>Tubulinosematidae</taxon>
        <taxon>Tubulinosema</taxon>
    </lineage>
</organism>
<feature type="non-terminal residue" evidence="1">
    <location>
        <position position="343"/>
    </location>
</feature>
<evidence type="ECO:0000313" key="1">
    <source>
        <dbReference type="EMBL" id="RVD92652.1"/>
    </source>
</evidence>
<gene>
    <name evidence="1" type="ORF">TUBRATIS_008400</name>
</gene>
<accession>A0A437AN85</accession>
<evidence type="ECO:0000313" key="2">
    <source>
        <dbReference type="Proteomes" id="UP000282876"/>
    </source>
</evidence>
<proteinExistence type="predicted"/>
<dbReference type="Proteomes" id="UP000282876">
    <property type="component" value="Unassembled WGS sequence"/>
</dbReference>
<reference evidence="1 2" key="1">
    <citation type="submission" date="2018-10" db="EMBL/GenBank/DDBJ databases">
        <title>Draft genome sequence of the microsporidian Tubulinosema ratisbonensis.</title>
        <authorList>
            <person name="Polonais V."/>
            <person name="Peyretaillade E."/>
            <person name="Niehus S."/>
            <person name="Wawrzyniak I."/>
            <person name="Franchet A."/>
            <person name="Gaspin C."/>
            <person name="Reichstadt M."/>
            <person name="Belser C."/>
            <person name="Labadie K."/>
            <person name="Delbac F."/>
            <person name="Ferrandon D."/>
        </authorList>
    </citation>
    <scope>NUCLEOTIDE SEQUENCE [LARGE SCALE GENOMIC DNA]</scope>
    <source>
        <strain evidence="1 2">Franzen</strain>
    </source>
</reference>
<protein>
    <submittedName>
        <fullName evidence="1">Uncharacterized protein</fullName>
    </submittedName>
</protein>
<dbReference type="AlphaFoldDB" id="A0A437AN85"/>
<dbReference type="EMBL" id="RCSS01000169">
    <property type="protein sequence ID" value="RVD92652.1"/>
    <property type="molecule type" value="Genomic_DNA"/>
</dbReference>
<keyword evidence="2" id="KW-1185">Reference proteome</keyword>
<dbReference type="VEuPathDB" id="MicrosporidiaDB:TUBRATIS_008400"/>
<name>A0A437AN85_9MICR</name>
<sequence>MLLYFFFFQKVSTAIKRNYDKAFVTSPLTNQSDNNIELVENSDHDDSESITFDFTSNTMDLNICLDNNRGENSNTTAESPKIRKLLEVSEDENNKKKLSEKNSEIIKLFFQTENYSIDMTNVFDYIDESYKEDYLEKKLILFHGARQGVGKIRPSSFYLWFRDQKLKSDTRRIVYANKKQQERSDVKEFIFDPKTTANNFTFKFKEKSITLKVPNKICVNLIIRTKIIEQITSFRLYTLLVFLNNPSSLPKAKKKISKITKNFFVSLCLFVDYYILDLLMKKFLLFDNEIENQNTNLDIEIMSDASKLDCIIEELITSFKNLVRDSFSNYFHFFKRSNKIFRT</sequence>
<comment type="caution">
    <text evidence="1">The sequence shown here is derived from an EMBL/GenBank/DDBJ whole genome shotgun (WGS) entry which is preliminary data.</text>
</comment>